<reference evidence="1" key="1">
    <citation type="journal article" date="2023" name="Mol. Phylogenet. Evol.">
        <title>Genome-scale phylogeny and comparative genomics of the fungal order Sordariales.</title>
        <authorList>
            <person name="Hensen N."/>
            <person name="Bonometti L."/>
            <person name="Westerberg I."/>
            <person name="Brannstrom I.O."/>
            <person name="Guillou S."/>
            <person name="Cros-Aarteil S."/>
            <person name="Calhoun S."/>
            <person name="Haridas S."/>
            <person name="Kuo A."/>
            <person name="Mondo S."/>
            <person name="Pangilinan J."/>
            <person name="Riley R."/>
            <person name="LaButti K."/>
            <person name="Andreopoulos B."/>
            <person name="Lipzen A."/>
            <person name="Chen C."/>
            <person name="Yan M."/>
            <person name="Daum C."/>
            <person name="Ng V."/>
            <person name="Clum A."/>
            <person name="Steindorff A."/>
            <person name="Ohm R.A."/>
            <person name="Martin F."/>
            <person name="Silar P."/>
            <person name="Natvig D.O."/>
            <person name="Lalanne C."/>
            <person name="Gautier V."/>
            <person name="Ament-Velasquez S.L."/>
            <person name="Kruys A."/>
            <person name="Hutchinson M.I."/>
            <person name="Powell A.J."/>
            <person name="Barry K."/>
            <person name="Miller A.N."/>
            <person name="Grigoriev I.V."/>
            <person name="Debuchy R."/>
            <person name="Gladieux P."/>
            <person name="Hiltunen Thoren M."/>
            <person name="Johannesson H."/>
        </authorList>
    </citation>
    <scope>NUCLEOTIDE SEQUENCE</scope>
    <source>
        <strain evidence="1">PSN243</strain>
    </source>
</reference>
<keyword evidence="2" id="KW-1185">Reference proteome</keyword>
<comment type="caution">
    <text evidence="1">The sequence shown here is derived from an EMBL/GenBank/DDBJ whole genome shotgun (WGS) entry which is preliminary data.</text>
</comment>
<organism evidence="1 2">
    <name type="scientific">Podospora aff. communis PSN243</name>
    <dbReference type="NCBI Taxonomy" id="3040156"/>
    <lineage>
        <taxon>Eukaryota</taxon>
        <taxon>Fungi</taxon>
        <taxon>Dikarya</taxon>
        <taxon>Ascomycota</taxon>
        <taxon>Pezizomycotina</taxon>
        <taxon>Sordariomycetes</taxon>
        <taxon>Sordariomycetidae</taxon>
        <taxon>Sordariales</taxon>
        <taxon>Podosporaceae</taxon>
        <taxon>Podospora</taxon>
    </lineage>
</organism>
<name>A0AAV9G6F4_9PEZI</name>
<dbReference type="EMBL" id="MU865999">
    <property type="protein sequence ID" value="KAK4443101.1"/>
    <property type="molecule type" value="Genomic_DNA"/>
</dbReference>
<proteinExistence type="predicted"/>
<protein>
    <recommendedName>
        <fullName evidence="3">DUF1772 domain-containing protein</fullName>
    </recommendedName>
</protein>
<accession>A0AAV9G6F4</accession>
<evidence type="ECO:0008006" key="3">
    <source>
        <dbReference type="Google" id="ProtNLM"/>
    </source>
</evidence>
<sequence>MASGIFSNPNYTTALRLAPLITSSATVTFVGNQQWIFELFTRPELVAQGSKTFLPPWFSKAFCIGMPKVVGLVTFTAIGAVLNLHSSPRGAQRWYAAGAVLSAAHLLFVPALVGRAKGVVEDTEEEGRCLGEMKGWLRVNAVRASTVDVGAWICCLVAAVKSLRPV</sequence>
<reference evidence="1" key="2">
    <citation type="submission" date="2023-05" db="EMBL/GenBank/DDBJ databases">
        <authorList>
            <consortium name="Lawrence Berkeley National Laboratory"/>
            <person name="Steindorff A."/>
            <person name="Hensen N."/>
            <person name="Bonometti L."/>
            <person name="Westerberg I."/>
            <person name="Brannstrom I.O."/>
            <person name="Guillou S."/>
            <person name="Cros-Aarteil S."/>
            <person name="Calhoun S."/>
            <person name="Haridas S."/>
            <person name="Kuo A."/>
            <person name="Mondo S."/>
            <person name="Pangilinan J."/>
            <person name="Riley R."/>
            <person name="Labutti K."/>
            <person name="Andreopoulos B."/>
            <person name="Lipzen A."/>
            <person name="Chen C."/>
            <person name="Yanf M."/>
            <person name="Daum C."/>
            <person name="Ng V."/>
            <person name="Clum A."/>
            <person name="Ohm R."/>
            <person name="Martin F."/>
            <person name="Silar P."/>
            <person name="Natvig D."/>
            <person name="Lalanne C."/>
            <person name="Gautier V."/>
            <person name="Ament-Velasquez S.L."/>
            <person name="Kruys A."/>
            <person name="Hutchinson M.I."/>
            <person name="Powell A.J."/>
            <person name="Barry K."/>
            <person name="Miller A.N."/>
            <person name="Grigoriev I.V."/>
            <person name="Debuchy R."/>
            <person name="Gladieux P."/>
            <person name="Thoren M.H."/>
            <person name="Johannesson H."/>
        </authorList>
    </citation>
    <scope>NUCLEOTIDE SEQUENCE</scope>
    <source>
        <strain evidence="1">PSN243</strain>
    </source>
</reference>
<evidence type="ECO:0000313" key="1">
    <source>
        <dbReference type="EMBL" id="KAK4443101.1"/>
    </source>
</evidence>
<dbReference type="Proteomes" id="UP001321760">
    <property type="component" value="Unassembled WGS sequence"/>
</dbReference>
<evidence type="ECO:0000313" key="2">
    <source>
        <dbReference type="Proteomes" id="UP001321760"/>
    </source>
</evidence>
<dbReference type="AlphaFoldDB" id="A0AAV9G6F4"/>
<gene>
    <name evidence="1" type="ORF">QBC34DRAFT_213533</name>
</gene>